<dbReference type="Proteomes" id="UP001396334">
    <property type="component" value="Unassembled WGS sequence"/>
</dbReference>
<protein>
    <submittedName>
        <fullName evidence="1">Uncharacterized protein</fullName>
    </submittedName>
</protein>
<sequence>MGFGVPSATTAVATAIEGSLPLYTSLVNDKKIVAATTRAMKSESSLTYNNVLPLPRKHSRDSINPIFSFPFSVQQLHGNNNNSKTCAPFWFLGHDISFQMEQQ</sequence>
<proteinExistence type="predicted"/>
<gene>
    <name evidence="1" type="ORF">V6N11_043778</name>
</gene>
<organism evidence="1 2">
    <name type="scientific">Hibiscus sabdariffa</name>
    <name type="common">roselle</name>
    <dbReference type="NCBI Taxonomy" id="183260"/>
    <lineage>
        <taxon>Eukaryota</taxon>
        <taxon>Viridiplantae</taxon>
        <taxon>Streptophyta</taxon>
        <taxon>Embryophyta</taxon>
        <taxon>Tracheophyta</taxon>
        <taxon>Spermatophyta</taxon>
        <taxon>Magnoliopsida</taxon>
        <taxon>eudicotyledons</taxon>
        <taxon>Gunneridae</taxon>
        <taxon>Pentapetalae</taxon>
        <taxon>rosids</taxon>
        <taxon>malvids</taxon>
        <taxon>Malvales</taxon>
        <taxon>Malvaceae</taxon>
        <taxon>Malvoideae</taxon>
        <taxon>Hibiscus</taxon>
    </lineage>
</organism>
<reference evidence="1 2" key="1">
    <citation type="journal article" date="2024" name="G3 (Bethesda)">
        <title>Genome assembly of Hibiscus sabdariffa L. provides insights into metabolisms of medicinal natural products.</title>
        <authorList>
            <person name="Kim T."/>
        </authorList>
    </citation>
    <scope>NUCLEOTIDE SEQUENCE [LARGE SCALE GENOMIC DNA]</scope>
    <source>
        <strain evidence="1">TK-2024</strain>
        <tissue evidence="1">Old leaves</tissue>
    </source>
</reference>
<keyword evidence="2" id="KW-1185">Reference proteome</keyword>
<dbReference type="EMBL" id="JBBPBN010000023">
    <property type="protein sequence ID" value="KAK9010911.1"/>
    <property type="molecule type" value="Genomic_DNA"/>
</dbReference>
<name>A0ABR2RDN0_9ROSI</name>
<evidence type="ECO:0000313" key="2">
    <source>
        <dbReference type="Proteomes" id="UP001396334"/>
    </source>
</evidence>
<accession>A0ABR2RDN0</accession>
<comment type="caution">
    <text evidence="1">The sequence shown here is derived from an EMBL/GenBank/DDBJ whole genome shotgun (WGS) entry which is preliminary data.</text>
</comment>
<evidence type="ECO:0000313" key="1">
    <source>
        <dbReference type="EMBL" id="KAK9010911.1"/>
    </source>
</evidence>